<evidence type="ECO:0000256" key="4">
    <source>
        <dbReference type="ARBA" id="ARBA00022847"/>
    </source>
</evidence>
<evidence type="ECO:0000256" key="1">
    <source>
        <dbReference type="ARBA" id="ARBA00004141"/>
    </source>
</evidence>
<evidence type="ECO:0000313" key="12">
    <source>
        <dbReference type="Proteomes" id="UP001152747"/>
    </source>
</evidence>
<evidence type="ECO:0000256" key="7">
    <source>
        <dbReference type="PIRSR" id="PIRSR600175-1"/>
    </source>
</evidence>
<keyword evidence="3 10" id="KW-0812">Transmembrane</keyword>
<evidence type="ECO:0000256" key="8">
    <source>
        <dbReference type="PIRSR" id="PIRSR600175-2"/>
    </source>
</evidence>
<dbReference type="CDD" id="cd10324">
    <property type="entry name" value="SLC6sbd"/>
    <property type="match status" value="1"/>
</dbReference>
<evidence type="ECO:0000256" key="2">
    <source>
        <dbReference type="ARBA" id="ARBA00022448"/>
    </source>
</evidence>
<name>A0A9P1MX70_9PELO</name>
<feature type="transmembrane region" description="Helical" evidence="10">
    <location>
        <begin position="79"/>
        <end position="100"/>
    </location>
</feature>
<dbReference type="EMBL" id="CANHGI010000002">
    <property type="protein sequence ID" value="CAI5443017.1"/>
    <property type="molecule type" value="Genomic_DNA"/>
</dbReference>
<protein>
    <submittedName>
        <fullName evidence="11">Uncharacterized protein</fullName>
    </submittedName>
</protein>
<evidence type="ECO:0000256" key="6">
    <source>
        <dbReference type="ARBA" id="ARBA00023136"/>
    </source>
</evidence>
<dbReference type="PANTHER" id="PTHR11616">
    <property type="entry name" value="SODIUM/CHLORIDE DEPENDENT TRANSPORTER"/>
    <property type="match status" value="1"/>
</dbReference>
<feature type="transmembrane region" description="Helical" evidence="10">
    <location>
        <begin position="441"/>
        <end position="467"/>
    </location>
</feature>
<feature type="transmembrane region" description="Helical" evidence="10">
    <location>
        <begin position="232"/>
        <end position="253"/>
    </location>
</feature>
<keyword evidence="5 10" id="KW-1133">Transmembrane helix</keyword>
<dbReference type="PRINTS" id="PR00176">
    <property type="entry name" value="NANEUSMPORT"/>
</dbReference>
<evidence type="ECO:0000313" key="11">
    <source>
        <dbReference type="EMBL" id="CAI5443017.1"/>
    </source>
</evidence>
<feature type="binding site" evidence="7">
    <location>
        <position position="413"/>
    </location>
    <ligand>
        <name>Na(+)</name>
        <dbReference type="ChEBI" id="CHEBI:29101"/>
        <label>1</label>
    </ligand>
</feature>
<gene>
    <name evidence="11" type="ORF">CAMP_LOCUS5654</name>
</gene>
<comment type="caution">
    <text evidence="11">The sequence shown here is derived from an EMBL/GenBank/DDBJ whole genome shotgun (WGS) entry which is preliminary data.</text>
</comment>
<keyword evidence="4" id="KW-0769">Symport</keyword>
<dbReference type="GO" id="GO:0046872">
    <property type="term" value="F:metal ion binding"/>
    <property type="evidence" value="ECO:0007669"/>
    <property type="project" value="UniProtKB-KW"/>
</dbReference>
<dbReference type="Proteomes" id="UP001152747">
    <property type="component" value="Unassembled WGS sequence"/>
</dbReference>
<keyword evidence="7" id="KW-0479">Metal-binding</keyword>
<dbReference type="GO" id="GO:0043005">
    <property type="term" value="C:neuron projection"/>
    <property type="evidence" value="ECO:0007669"/>
    <property type="project" value="TreeGrafter"/>
</dbReference>
<organism evidence="11 12">
    <name type="scientific">Caenorhabditis angaria</name>
    <dbReference type="NCBI Taxonomy" id="860376"/>
    <lineage>
        <taxon>Eukaryota</taxon>
        <taxon>Metazoa</taxon>
        <taxon>Ecdysozoa</taxon>
        <taxon>Nematoda</taxon>
        <taxon>Chromadorea</taxon>
        <taxon>Rhabditida</taxon>
        <taxon>Rhabditina</taxon>
        <taxon>Rhabditomorpha</taxon>
        <taxon>Rhabditoidea</taxon>
        <taxon>Rhabditidae</taxon>
        <taxon>Peloderinae</taxon>
        <taxon>Caenorhabditis</taxon>
    </lineage>
</organism>
<feature type="transmembrane region" description="Helical" evidence="10">
    <location>
        <begin position="524"/>
        <end position="546"/>
    </location>
</feature>
<keyword evidence="2" id="KW-0813">Transport</keyword>
<evidence type="ECO:0000256" key="3">
    <source>
        <dbReference type="ARBA" id="ARBA00022692"/>
    </source>
</evidence>
<evidence type="ECO:0000256" key="9">
    <source>
        <dbReference type="SAM" id="MobiDB-lite"/>
    </source>
</evidence>
<feature type="region of interest" description="Disordered" evidence="9">
    <location>
        <begin position="1"/>
        <end position="41"/>
    </location>
</feature>
<keyword evidence="8" id="KW-1015">Disulfide bond</keyword>
<sequence length="678" mass="76766">MDTISNTEKKTDKQESNETKKSSRKNDESSKKTEKEQDGREGFSNPIEFILTALGLSVGLGNIWRFPTRAYDNGGSAFLIPYLTCAILFGLPAVYLEMVAGQYQGTSPPIVFWRIMPFLEGIGWMSAMVSATIAIYYIVIISWVLIYIFNLCRGHLDIWNKCDNPWNNPTNCIDMLAQKQCANATIPSIFINGSCVFANKSITYTSATEQYLMSNVIRRSAGGFLDFGAINWPVFISMTICWLMTGLVIWRGMRVMGKISYVTTLLPYFLITVLFIRGITLDGASTGLYYFFLDPDFSKILSMKTWTEALKQLCFSLSVGHGGLMSMASYNRKNSNCFINAVILITGDTLMSLIGGAAVFSTLGFLAKQRNVEVSQVVESGLSLSFVVYPEAFTQMPVPVLWAILFFFMLFLLGLSTEIALTEVFCTCLYDQHPKLRNYKWLVVIIWCSLLYSLGLCFSFEAGFYWFEMFDEYAAGFASVFTVTLEIIVIMYCYGMRNFKLDIVTMIGPARNVFTGFFGAQSPFFLVDWLVISPIFGVILVVLSFLRDYPYQGDAQKYPVIFDILGWILAFLPIFMFPIFAVKNYLWFKKNGYPLKGLFMLQKPHVSYQRIVGKNKKKKKNIDTEREESDRKIPEFEPWGEVAFSGMTMVGEARFEEVDDSTGATTVLMPYVSRAPPE</sequence>
<keyword evidence="7" id="KW-0915">Sodium</keyword>
<proteinExistence type="predicted"/>
<dbReference type="InterPro" id="IPR037272">
    <property type="entry name" value="SNS_sf"/>
</dbReference>
<feature type="binding site" evidence="7">
    <location>
        <position position="55"/>
    </location>
    <ligand>
        <name>Na(+)</name>
        <dbReference type="ChEBI" id="CHEBI:29101"/>
        <label>1</label>
    </ligand>
</feature>
<keyword evidence="6 10" id="KW-0472">Membrane</keyword>
<dbReference type="PANTHER" id="PTHR11616:SF326">
    <property type="entry name" value="SODIUM-DEPENDENT TRANSPORTER SNF-5"/>
    <property type="match status" value="1"/>
</dbReference>
<dbReference type="InterPro" id="IPR000175">
    <property type="entry name" value="Na/ntran_symport"/>
</dbReference>
<dbReference type="OrthoDB" id="6581954at2759"/>
<comment type="subcellular location">
    <subcellularLocation>
        <location evidence="1">Membrane</location>
        <topology evidence="1">Multi-pass membrane protein</topology>
    </subcellularLocation>
</comment>
<dbReference type="GO" id="GO:0005332">
    <property type="term" value="F:gamma-aminobutyric acid:sodium:chloride symporter activity"/>
    <property type="evidence" value="ECO:0007669"/>
    <property type="project" value="TreeGrafter"/>
</dbReference>
<feature type="transmembrane region" description="Helical" evidence="10">
    <location>
        <begin position="121"/>
        <end position="149"/>
    </location>
</feature>
<feature type="disulfide bond" evidence="8">
    <location>
        <begin position="162"/>
        <end position="172"/>
    </location>
</feature>
<feature type="compositionally biased region" description="Basic and acidic residues" evidence="9">
    <location>
        <begin position="7"/>
        <end position="41"/>
    </location>
</feature>
<feature type="transmembrane region" description="Helical" evidence="10">
    <location>
        <begin position="265"/>
        <end position="290"/>
    </location>
</feature>
<feature type="binding site" evidence="7">
    <location>
        <position position="316"/>
    </location>
    <ligand>
        <name>Na(+)</name>
        <dbReference type="ChEBI" id="CHEBI:29101"/>
        <label>1</label>
    </ligand>
</feature>
<accession>A0A9P1MX70</accession>
<evidence type="ECO:0000256" key="5">
    <source>
        <dbReference type="ARBA" id="ARBA00022989"/>
    </source>
</evidence>
<dbReference type="AlphaFoldDB" id="A0A9P1MX70"/>
<evidence type="ECO:0000256" key="10">
    <source>
        <dbReference type="SAM" id="Phobius"/>
    </source>
</evidence>
<feature type="transmembrane region" description="Helical" evidence="10">
    <location>
        <begin position="400"/>
        <end position="421"/>
    </location>
</feature>
<feature type="transmembrane region" description="Helical" evidence="10">
    <location>
        <begin position="473"/>
        <end position="494"/>
    </location>
</feature>
<dbReference type="NCBIfam" id="NF037979">
    <property type="entry name" value="Na_transp"/>
    <property type="match status" value="1"/>
</dbReference>
<dbReference type="PROSITE" id="PS50267">
    <property type="entry name" value="NA_NEUROTRAN_SYMP_3"/>
    <property type="match status" value="1"/>
</dbReference>
<feature type="transmembrane region" description="Helical" evidence="10">
    <location>
        <begin position="342"/>
        <end position="367"/>
    </location>
</feature>
<feature type="binding site" evidence="7">
    <location>
        <position position="58"/>
    </location>
    <ligand>
        <name>Na(+)</name>
        <dbReference type="ChEBI" id="CHEBI:29101"/>
        <label>1</label>
    </ligand>
</feature>
<feature type="transmembrane region" description="Helical" evidence="10">
    <location>
        <begin position="558"/>
        <end position="582"/>
    </location>
</feature>
<reference evidence="11" key="1">
    <citation type="submission" date="2022-11" db="EMBL/GenBank/DDBJ databases">
        <authorList>
            <person name="Kikuchi T."/>
        </authorList>
    </citation>
    <scope>NUCLEOTIDE SEQUENCE</scope>
    <source>
        <strain evidence="11">PS1010</strain>
    </source>
</reference>
<dbReference type="GO" id="GO:0005886">
    <property type="term" value="C:plasma membrane"/>
    <property type="evidence" value="ECO:0007669"/>
    <property type="project" value="TreeGrafter"/>
</dbReference>
<dbReference type="Pfam" id="PF00209">
    <property type="entry name" value="SNF"/>
    <property type="match status" value="1"/>
</dbReference>
<keyword evidence="12" id="KW-1185">Reference proteome</keyword>
<dbReference type="SUPFAM" id="SSF161070">
    <property type="entry name" value="SNF-like"/>
    <property type="match status" value="1"/>
</dbReference>
<feature type="binding site" evidence="7">
    <location>
        <position position="62"/>
    </location>
    <ligand>
        <name>Na(+)</name>
        <dbReference type="ChEBI" id="CHEBI:29101"/>
        <label>1</label>
    </ligand>
</feature>